<name>A6GJM4_9BACT</name>
<evidence type="ECO:0000256" key="1">
    <source>
        <dbReference type="SAM" id="MobiDB-lite"/>
    </source>
</evidence>
<protein>
    <submittedName>
        <fullName evidence="2">Uncharacterized protein</fullName>
    </submittedName>
</protein>
<organism evidence="2 3">
    <name type="scientific">Plesiocystis pacifica SIR-1</name>
    <dbReference type="NCBI Taxonomy" id="391625"/>
    <lineage>
        <taxon>Bacteria</taxon>
        <taxon>Pseudomonadati</taxon>
        <taxon>Myxococcota</taxon>
        <taxon>Polyangia</taxon>
        <taxon>Nannocystales</taxon>
        <taxon>Nannocystaceae</taxon>
        <taxon>Plesiocystis</taxon>
    </lineage>
</organism>
<dbReference type="Proteomes" id="UP000005801">
    <property type="component" value="Unassembled WGS sequence"/>
</dbReference>
<dbReference type="AlphaFoldDB" id="A6GJM4"/>
<keyword evidence="3" id="KW-1185">Reference proteome</keyword>
<proteinExistence type="predicted"/>
<reference evidence="2 3" key="1">
    <citation type="submission" date="2007-06" db="EMBL/GenBank/DDBJ databases">
        <authorList>
            <person name="Shimkets L."/>
            <person name="Ferriera S."/>
            <person name="Johnson J."/>
            <person name="Kravitz S."/>
            <person name="Beeson K."/>
            <person name="Sutton G."/>
            <person name="Rogers Y.-H."/>
            <person name="Friedman R."/>
            <person name="Frazier M."/>
            <person name="Venter J.C."/>
        </authorList>
    </citation>
    <scope>NUCLEOTIDE SEQUENCE [LARGE SCALE GENOMIC DNA]</scope>
    <source>
        <strain evidence="2 3">SIR-1</strain>
    </source>
</reference>
<comment type="caution">
    <text evidence="2">The sequence shown here is derived from an EMBL/GenBank/DDBJ whole genome shotgun (WGS) entry which is preliminary data.</text>
</comment>
<accession>A6GJM4</accession>
<gene>
    <name evidence="2" type="ORF">PPSIR1_14840</name>
</gene>
<evidence type="ECO:0000313" key="3">
    <source>
        <dbReference type="Proteomes" id="UP000005801"/>
    </source>
</evidence>
<sequence>MHGPLRLAEKPLEVEPPEDQSASHEDDSSQHQQDLPLLHHQEV</sequence>
<feature type="region of interest" description="Disordered" evidence="1">
    <location>
        <begin position="1"/>
        <end position="43"/>
    </location>
</feature>
<dbReference type="EMBL" id="ABCS01000161">
    <property type="protein sequence ID" value="EDM73934.1"/>
    <property type="molecule type" value="Genomic_DNA"/>
</dbReference>
<evidence type="ECO:0000313" key="2">
    <source>
        <dbReference type="EMBL" id="EDM73934.1"/>
    </source>
</evidence>